<accession>A0A059J9T8</accession>
<name>A0A059J9T8_TRIIM</name>
<keyword evidence="3" id="KW-1185">Reference proteome</keyword>
<dbReference type="STRING" id="1215338.A0A059J9T8"/>
<dbReference type="Proteomes" id="UP000024533">
    <property type="component" value="Unassembled WGS sequence"/>
</dbReference>
<dbReference type="HOGENOM" id="CLU_2596799_0_0_1"/>
<comment type="caution">
    <text evidence="2">The sequence shown here is derived from an EMBL/GenBank/DDBJ whole genome shotgun (WGS) entry which is preliminary data.</text>
</comment>
<evidence type="ECO:0000313" key="2">
    <source>
        <dbReference type="EMBL" id="KDB24641.1"/>
    </source>
</evidence>
<dbReference type="AlphaFoldDB" id="A0A059J9T8"/>
<feature type="compositionally biased region" description="Basic and acidic residues" evidence="1">
    <location>
        <begin position="70"/>
        <end position="80"/>
    </location>
</feature>
<gene>
    <name evidence="2" type="ORF">H109_03486</name>
</gene>
<evidence type="ECO:0000313" key="3">
    <source>
        <dbReference type="Proteomes" id="UP000024533"/>
    </source>
</evidence>
<protein>
    <submittedName>
        <fullName evidence="2">Uncharacterized protein</fullName>
    </submittedName>
</protein>
<organism evidence="2 3">
    <name type="scientific">Trichophyton interdigitale (strain MR816)</name>
    <dbReference type="NCBI Taxonomy" id="1215338"/>
    <lineage>
        <taxon>Eukaryota</taxon>
        <taxon>Fungi</taxon>
        <taxon>Dikarya</taxon>
        <taxon>Ascomycota</taxon>
        <taxon>Pezizomycotina</taxon>
        <taxon>Eurotiomycetes</taxon>
        <taxon>Eurotiomycetidae</taxon>
        <taxon>Onygenales</taxon>
        <taxon>Arthrodermataceae</taxon>
        <taxon>Trichophyton</taxon>
    </lineage>
</organism>
<proteinExistence type="predicted"/>
<feature type="non-terminal residue" evidence="2">
    <location>
        <position position="1"/>
    </location>
</feature>
<sequence length="80" mass="8913">LVDLRRPPVAIPNAERTKEEQAAAQAIKLDELTKVANDLTGLVKKKKQQQQQQPEGKGKRPLESAEEEDLNPKKVKGEES</sequence>
<reference evidence="2 3" key="1">
    <citation type="submission" date="2014-02" db="EMBL/GenBank/DDBJ databases">
        <title>The Genome Sequence of Trichophyton interdigitale MR816.</title>
        <authorList>
            <consortium name="The Broad Institute Genomics Platform"/>
            <person name="Cuomo C.A."/>
            <person name="White T.C."/>
            <person name="Graser Y."/>
            <person name="Martinez-Rossi N."/>
            <person name="Heitman J."/>
            <person name="Young S.K."/>
            <person name="Zeng Q."/>
            <person name="Gargeya S."/>
            <person name="Abouelleil A."/>
            <person name="Alvarado L."/>
            <person name="Chapman S.B."/>
            <person name="Gainer-Dewar J."/>
            <person name="Goldberg J."/>
            <person name="Griggs A."/>
            <person name="Gujja S."/>
            <person name="Hansen M."/>
            <person name="Howarth C."/>
            <person name="Imamovic A."/>
            <person name="Larimer J."/>
            <person name="Martinez D."/>
            <person name="Murphy C."/>
            <person name="Pearson M.D."/>
            <person name="Persinoti G."/>
            <person name="Poon T."/>
            <person name="Priest M."/>
            <person name="Roberts A.D."/>
            <person name="Saif S."/>
            <person name="Shea T.D."/>
            <person name="Sykes S.N."/>
            <person name="Wortman J."/>
            <person name="Nusbaum C."/>
            <person name="Birren B."/>
        </authorList>
    </citation>
    <scope>NUCLEOTIDE SEQUENCE [LARGE SCALE GENOMIC DNA]</scope>
    <source>
        <strain evidence="2 3">MR816</strain>
    </source>
</reference>
<dbReference type="EMBL" id="AOKY01000247">
    <property type="protein sequence ID" value="KDB24641.1"/>
    <property type="molecule type" value="Genomic_DNA"/>
</dbReference>
<feature type="region of interest" description="Disordered" evidence="1">
    <location>
        <begin position="43"/>
        <end position="80"/>
    </location>
</feature>
<evidence type="ECO:0000256" key="1">
    <source>
        <dbReference type="SAM" id="MobiDB-lite"/>
    </source>
</evidence>